<evidence type="ECO:0000313" key="2">
    <source>
        <dbReference type="EMBL" id="MFC6086393.1"/>
    </source>
</evidence>
<reference evidence="3" key="1">
    <citation type="journal article" date="2019" name="Int. J. Syst. Evol. Microbiol.">
        <title>The Global Catalogue of Microorganisms (GCM) 10K type strain sequencing project: providing services to taxonomists for standard genome sequencing and annotation.</title>
        <authorList>
            <consortium name="The Broad Institute Genomics Platform"/>
            <consortium name="The Broad Institute Genome Sequencing Center for Infectious Disease"/>
            <person name="Wu L."/>
            <person name="Ma J."/>
        </authorList>
    </citation>
    <scope>NUCLEOTIDE SEQUENCE [LARGE SCALE GENOMIC DNA]</scope>
    <source>
        <strain evidence="3">JCM 30346</strain>
    </source>
</reference>
<dbReference type="Pfam" id="PF13374">
    <property type="entry name" value="TPR_10"/>
    <property type="match status" value="1"/>
</dbReference>
<dbReference type="InterPro" id="IPR053137">
    <property type="entry name" value="NLR-like"/>
</dbReference>
<proteinExistence type="predicted"/>
<dbReference type="Pfam" id="PF13424">
    <property type="entry name" value="TPR_12"/>
    <property type="match status" value="2"/>
</dbReference>
<dbReference type="InterPro" id="IPR011990">
    <property type="entry name" value="TPR-like_helical_dom_sf"/>
</dbReference>
<accession>A0ABW1NTR4</accession>
<dbReference type="PANTHER" id="PTHR46082">
    <property type="entry name" value="ATP/GTP-BINDING PROTEIN-RELATED"/>
    <property type="match status" value="1"/>
</dbReference>
<dbReference type="PANTHER" id="PTHR46082:SF6">
    <property type="entry name" value="AAA+ ATPASE DOMAIN-CONTAINING PROTEIN-RELATED"/>
    <property type="match status" value="1"/>
</dbReference>
<dbReference type="NCBIfam" id="NF040586">
    <property type="entry name" value="FxSxx_TPR"/>
    <property type="match status" value="1"/>
</dbReference>
<keyword evidence="3" id="KW-1185">Reference proteome</keyword>
<dbReference type="EMBL" id="JBHSRF010000085">
    <property type="protein sequence ID" value="MFC6086393.1"/>
    <property type="molecule type" value="Genomic_DNA"/>
</dbReference>
<evidence type="ECO:0000313" key="3">
    <source>
        <dbReference type="Proteomes" id="UP001596137"/>
    </source>
</evidence>
<dbReference type="Gene3D" id="3.40.50.300">
    <property type="entry name" value="P-loop containing nucleotide triphosphate hydrolases"/>
    <property type="match status" value="2"/>
</dbReference>
<dbReference type="RefSeq" id="WP_380761536.1">
    <property type="nucleotide sequence ID" value="NZ_JBHSRF010000085.1"/>
</dbReference>
<dbReference type="SUPFAM" id="SSF52540">
    <property type="entry name" value="P-loop containing nucleoside triphosphate hydrolases"/>
    <property type="match status" value="2"/>
</dbReference>
<dbReference type="Gene3D" id="1.25.40.10">
    <property type="entry name" value="Tetratricopeptide repeat domain"/>
    <property type="match status" value="2"/>
</dbReference>
<name>A0ABW1NTR4_9ACTN</name>
<sequence length="1258" mass="134623">MNDPADTPLAGFTVLFCSTSENIGRTTTIINVALILADAGLKILIVDAHPSTTRADHYLRPFLPANALQGATVSPPAPRPPDGGPGAAQVIPVGYHAAHASGTIGLLPADLAGPGAAAAIRAIGDAARSGAYDYVLVDVPSEGSGIRVDGLSALADVVVACFAPNVRAIESAAALAGRVRRGAGRPVNVIALGVRADTAFPEFLDQARAAAAERFSDLGPGGAAVYAEIPYAAEYAVIDTLAMLNEPPGRSDGLRVAYERLARTLTNGRVGALRQVTIAYTPRHRVWAEWAVAQLERYGVRADAVGMTRFAGVSAGDDSAVLVVSPAGLDEEAAARLRRMPSPGVRMVVVDDAPLPEGLGHHALLDLRGRTESEAVLALRRSLRVSGPAAGTLAGPRFPGAADHVSLPPRDIVFVGRDRAVDGLRDALLARPVAHSRFLLHGPAGIGKSEIALEYCRRFGGAYDIVWWLPAGDEQSIRAALGDLATALGIPTAADAADAVLRHLSSERSGTWLLVYDNASDQVDQLRWTPEARDRCHVIITARPAEPEQRAEASWPGQSYPSMPSGRRGRALRPGGVAERPQAEVPPFSRAESAALLRTRVPDLTDEQAEAAGSRVGHVPLLVDLAGAWIATLVARLRQDNVGPRDAVRRAVETFADAANRAQAALLAEHGATTRARVMFELALEALPGDIGGKALRRENLGGDAALRLLETFAVLSPQGTDLRLLRSGPMLALLSGPGAGLAGERLGDPLMVDVMLRTMGRYALVKADLGRPGRLVRMHPLIGELLRERMGDRLSEVVAEVRLALAAWSPADTEDESAGRIHAELERHLDALRPWEDARPPVRRWVLRQLDHILRRDDRLARDRVKIIGLLALQAWEEDSDQTLRLLNTLARVSRLRGEHRDNERYSFRALRAQRAVLGVNHPRTLLTAGSHAAALRMMGEFDEARDEERNVLREVRELFGAHHPRTGDAMHNLAISEALMGDARRALELAGERMRLRVALSGEGDLAVAQTAITMARYYRDLGMLEESHSMLSRVLSRRGIPAAQGAGPGLEVLRAESGLAVTERRLGRPFEAQERDERVLRDLRAHQGDHHLATLTCLAGLAADLDALGRHEEAARQAAACQTGLRDTLGPDHPYTVVCQVSLGAYLRNSGLLPEAAERGGPALRRLARRLGPAHPWAIAARVALANTLVLMGRTDEAAALEEAARVAFGDAGLPGHPNAALLARNIADTRARLRGESPADPLARADIDLEIPGL</sequence>
<dbReference type="Proteomes" id="UP001596137">
    <property type="component" value="Unassembled WGS sequence"/>
</dbReference>
<evidence type="ECO:0000256" key="1">
    <source>
        <dbReference type="SAM" id="MobiDB-lite"/>
    </source>
</evidence>
<comment type="caution">
    <text evidence="2">The sequence shown here is derived from an EMBL/GenBank/DDBJ whole genome shotgun (WGS) entry which is preliminary data.</text>
</comment>
<feature type="region of interest" description="Disordered" evidence="1">
    <location>
        <begin position="547"/>
        <end position="585"/>
    </location>
</feature>
<gene>
    <name evidence="2" type="primary">fxsT</name>
    <name evidence="2" type="ORF">ACFP1K_34845</name>
</gene>
<protein>
    <submittedName>
        <fullName evidence="2">FxSxx-COOH system tetratricopeptide repeat protein</fullName>
    </submittedName>
</protein>
<dbReference type="SUPFAM" id="SSF48452">
    <property type="entry name" value="TPR-like"/>
    <property type="match status" value="3"/>
</dbReference>
<dbReference type="InterPro" id="IPR027417">
    <property type="entry name" value="P-loop_NTPase"/>
</dbReference>
<organism evidence="2 3">
    <name type="scientific">Sphaerisporangium aureirubrum</name>
    <dbReference type="NCBI Taxonomy" id="1544736"/>
    <lineage>
        <taxon>Bacteria</taxon>
        <taxon>Bacillati</taxon>
        <taxon>Actinomycetota</taxon>
        <taxon>Actinomycetes</taxon>
        <taxon>Streptosporangiales</taxon>
        <taxon>Streptosporangiaceae</taxon>
        <taxon>Sphaerisporangium</taxon>
    </lineage>
</organism>